<keyword evidence="5" id="KW-0963">Cytoplasm</keyword>
<evidence type="ECO:0000256" key="10">
    <source>
        <dbReference type="ARBA" id="ARBA00023211"/>
    </source>
</evidence>
<dbReference type="InterPro" id="IPR025785">
    <property type="entry name" value="SETD3"/>
</dbReference>
<comment type="caution">
    <text evidence="15">The sequence shown here is derived from an EMBL/GenBank/DDBJ whole genome shotgun (WGS) entry which is preliminary data.</text>
</comment>
<dbReference type="EC" id="2.1.1.85" evidence="13"/>
<dbReference type="Pfam" id="PF00491">
    <property type="entry name" value="Arginase"/>
    <property type="match status" value="1"/>
</dbReference>
<dbReference type="InterPro" id="IPR044428">
    <property type="entry name" value="SETD3_SET"/>
</dbReference>
<dbReference type="InterPro" id="IPR015353">
    <property type="entry name" value="Rubisco_LSMT_subst-bd"/>
</dbReference>
<evidence type="ECO:0000256" key="5">
    <source>
        <dbReference type="ARBA" id="ARBA00022490"/>
    </source>
</evidence>
<dbReference type="InterPro" id="IPR023696">
    <property type="entry name" value="Ureohydrolase_dom_sf"/>
</dbReference>
<dbReference type="NCBIfam" id="TIGR01229">
    <property type="entry name" value="rocF_arginase"/>
    <property type="match status" value="1"/>
</dbReference>
<organism evidence="15 16">
    <name type="scientific">Blomia tropicalis</name>
    <name type="common">Mite</name>
    <dbReference type="NCBI Taxonomy" id="40697"/>
    <lineage>
        <taxon>Eukaryota</taxon>
        <taxon>Metazoa</taxon>
        <taxon>Ecdysozoa</taxon>
        <taxon>Arthropoda</taxon>
        <taxon>Chelicerata</taxon>
        <taxon>Arachnida</taxon>
        <taxon>Acari</taxon>
        <taxon>Acariformes</taxon>
        <taxon>Sarcoptiformes</taxon>
        <taxon>Astigmata</taxon>
        <taxon>Glycyphagoidea</taxon>
        <taxon>Echimyopodidae</taxon>
        <taxon>Blomia</taxon>
    </lineage>
</organism>
<dbReference type="PROSITE" id="PS51565">
    <property type="entry name" value="SAM_MT85_SETD3"/>
    <property type="match status" value="1"/>
</dbReference>
<dbReference type="SUPFAM" id="SSF82199">
    <property type="entry name" value="SET domain"/>
    <property type="match status" value="1"/>
</dbReference>
<dbReference type="GO" id="GO:0005634">
    <property type="term" value="C:nucleus"/>
    <property type="evidence" value="ECO:0007669"/>
    <property type="project" value="TreeGrafter"/>
</dbReference>
<dbReference type="GO" id="GO:0030145">
    <property type="term" value="F:manganese ion binding"/>
    <property type="evidence" value="ECO:0007669"/>
    <property type="project" value="TreeGrafter"/>
</dbReference>
<evidence type="ECO:0000259" key="14">
    <source>
        <dbReference type="PROSITE" id="PS50280"/>
    </source>
</evidence>
<dbReference type="InterPro" id="IPR046341">
    <property type="entry name" value="SET_dom_sf"/>
</dbReference>
<dbReference type="PANTHER" id="PTHR43782">
    <property type="entry name" value="ARGINASE"/>
    <property type="match status" value="1"/>
</dbReference>
<keyword evidence="13" id="KW-0949">S-adenosyl-L-methionine</keyword>
<keyword evidence="6" id="KW-0056">Arginine metabolism</keyword>
<dbReference type="SUPFAM" id="SSF81822">
    <property type="entry name" value="RuBisCo LSMT C-terminal, substrate-binding domain"/>
    <property type="match status" value="1"/>
</dbReference>
<keyword evidence="8" id="KW-0378">Hydrolase</keyword>
<dbReference type="Proteomes" id="UP001142055">
    <property type="component" value="Chromosome 3"/>
</dbReference>
<evidence type="ECO:0000256" key="3">
    <source>
        <dbReference type="ARBA" id="ARBA00005098"/>
    </source>
</evidence>
<comment type="catalytic activity">
    <reaction evidence="13">
        <text>L-histidyl-[protein] + S-adenosyl-L-methionine = N(tele)-methyl-L-histidyl-[protein] + S-adenosyl-L-homocysteine + H(+)</text>
        <dbReference type="Rhea" id="RHEA:19369"/>
        <dbReference type="Rhea" id="RHEA-COMP:9745"/>
        <dbReference type="Rhea" id="RHEA-COMP:11600"/>
        <dbReference type="ChEBI" id="CHEBI:15378"/>
        <dbReference type="ChEBI" id="CHEBI:16367"/>
        <dbReference type="ChEBI" id="CHEBI:29979"/>
        <dbReference type="ChEBI" id="CHEBI:57856"/>
        <dbReference type="ChEBI" id="CHEBI:59789"/>
        <dbReference type="EC" id="2.1.1.85"/>
    </reaction>
</comment>
<dbReference type="GO" id="GO:0000050">
    <property type="term" value="P:urea cycle"/>
    <property type="evidence" value="ECO:0007669"/>
    <property type="project" value="UniProtKB-KW"/>
</dbReference>
<evidence type="ECO:0000256" key="13">
    <source>
        <dbReference type="PROSITE-ProRule" id="PRU00898"/>
    </source>
</evidence>
<comment type="catalytic activity">
    <reaction evidence="11">
        <text>L-arginine + H2O = urea + L-ornithine</text>
        <dbReference type="Rhea" id="RHEA:20569"/>
        <dbReference type="ChEBI" id="CHEBI:15377"/>
        <dbReference type="ChEBI" id="CHEBI:16199"/>
        <dbReference type="ChEBI" id="CHEBI:32682"/>
        <dbReference type="ChEBI" id="CHEBI:46911"/>
        <dbReference type="EC" id="3.5.3.1"/>
    </reaction>
</comment>
<keyword evidence="4" id="KW-0835">Urea cycle</keyword>
<keyword evidence="13" id="KW-0808">Transferase</keyword>
<comment type="subcellular location">
    <subcellularLocation>
        <location evidence="2">Cytoplasm</location>
    </subcellularLocation>
</comment>
<evidence type="ECO:0000256" key="2">
    <source>
        <dbReference type="ARBA" id="ARBA00004496"/>
    </source>
</evidence>
<dbReference type="GO" id="GO:0006525">
    <property type="term" value="P:arginine metabolic process"/>
    <property type="evidence" value="ECO:0007669"/>
    <property type="project" value="UniProtKB-KW"/>
</dbReference>
<dbReference type="FunFam" id="3.40.800.10:FF:000012">
    <property type="entry name" value="Arginase"/>
    <property type="match status" value="1"/>
</dbReference>
<dbReference type="Pfam" id="PF00856">
    <property type="entry name" value="SET"/>
    <property type="match status" value="1"/>
</dbReference>
<protein>
    <recommendedName>
        <fullName evidence="13">protein-histidine N-methyltransferase</fullName>
        <ecNumber evidence="13">2.1.1.85</ecNumber>
    </recommendedName>
</protein>
<dbReference type="GO" id="GO:0004053">
    <property type="term" value="F:arginase activity"/>
    <property type="evidence" value="ECO:0007669"/>
    <property type="project" value="UniProtKB-EC"/>
</dbReference>
<dbReference type="Pfam" id="PF09273">
    <property type="entry name" value="Rubis-subs-bind"/>
    <property type="match status" value="1"/>
</dbReference>
<keyword evidence="7" id="KW-0479">Metal-binding</keyword>
<dbReference type="GO" id="GO:0032259">
    <property type="term" value="P:methylation"/>
    <property type="evidence" value="ECO:0007669"/>
    <property type="project" value="UniProtKB-KW"/>
</dbReference>
<dbReference type="Gene3D" id="3.90.1410.10">
    <property type="entry name" value="set domain protein methyltransferase, domain 1"/>
    <property type="match status" value="1"/>
</dbReference>
<dbReference type="Gene3D" id="3.90.1420.10">
    <property type="entry name" value="Rubisco LSMT, substrate-binding domain"/>
    <property type="match status" value="1"/>
</dbReference>
<name>A0A9Q0M185_BLOTA</name>
<evidence type="ECO:0000256" key="4">
    <source>
        <dbReference type="ARBA" id="ARBA00022436"/>
    </source>
</evidence>
<evidence type="ECO:0000256" key="6">
    <source>
        <dbReference type="ARBA" id="ARBA00022503"/>
    </source>
</evidence>
<keyword evidence="16" id="KW-1185">Reference proteome</keyword>
<keyword evidence="10" id="KW-0464">Manganese</keyword>
<dbReference type="CDD" id="cd09989">
    <property type="entry name" value="Arginase"/>
    <property type="match status" value="1"/>
</dbReference>
<evidence type="ECO:0000256" key="9">
    <source>
        <dbReference type="ARBA" id="ARBA00023203"/>
    </source>
</evidence>
<comment type="cofactor">
    <cofactor evidence="1">
        <name>Mn(2+)</name>
        <dbReference type="ChEBI" id="CHEBI:29035"/>
    </cofactor>
</comment>
<evidence type="ECO:0000313" key="15">
    <source>
        <dbReference type="EMBL" id="KAJ6218193.1"/>
    </source>
</evidence>
<proteinExistence type="inferred from homology"/>
<evidence type="ECO:0000256" key="11">
    <source>
        <dbReference type="ARBA" id="ARBA00047391"/>
    </source>
</evidence>
<dbReference type="InterPro" id="IPR006035">
    <property type="entry name" value="Ureohydrolase"/>
</dbReference>
<comment type="pathway">
    <text evidence="3">Nitrogen metabolism; urea cycle; L-ornithine and urea from L-arginine: step 1/1.</text>
</comment>
<dbReference type="GO" id="GO:0018064">
    <property type="term" value="F:protein-L-histidine N-tele-methyltransferase activity"/>
    <property type="evidence" value="ECO:0007669"/>
    <property type="project" value="UniProtKB-EC"/>
</dbReference>
<dbReference type="GO" id="GO:0003779">
    <property type="term" value="F:actin binding"/>
    <property type="evidence" value="ECO:0007669"/>
    <property type="project" value="UniProtKB-KW"/>
</dbReference>
<evidence type="ECO:0000256" key="8">
    <source>
        <dbReference type="ARBA" id="ARBA00022801"/>
    </source>
</evidence>
<dbReference type="AlphaFoldDB" id="A0A9Q0M185"/>
<feature type="domain" description="SET" evidence="14">
    <location>
        <begin position="444"/>
        <end position="665"/>
    </location>
</feature>
<dbReference type="EMBL" id="JAPWDV010000003">
    <property type="protein sequence ID" value="KAJ6218193.1"/>
    <property type="molecule type" value="Genomic_DNA"/>
</dbReference>
<dbReference type="CDD" id="cd19176">
    <property type="entry name" value="SET_SETD3"/>
    <property type="match status" value="1"/>
</dbReference>
<accession>A0A9Q0M185</accession>
<sequence length="814" mass="93566">MILRTQTIFQLRKFGLMPNINRHVSSLPSIGVIGVPYWNGQRKPGVELAPDALRGYGLLHKLNVINPNVVDFGNLNFDILPNDQTGLIDSSTTVHNKNEFIFARMCTRLSQMVQDVTEKGFVPLILGGDHSMAVGSVFGSFNAKREPDVDMSVIWIDAHADINTNQSSLSSNMHGMPVSFLVKEAGPPKTKLMSNLKPCVNAKNFVFVGLKDVEIQELNMLKQWNISYFSMRDIDNLGIKEVMARALDIISPNNRNKIHVSFDVDSIDQSMMESTGTPVLGGLTEREAMTIGEIIHSTGQMATFDLVEFNPMIGTKEQVDRSAKYINEIVLSFFGKSRFGSFQSNLENHQHLLQYSTRHYRPNMKTLSSKKGSLRKELILTLYQKIDYLTNNPPNDSLDGHEQIEQLLCKINEIEKDISIPLPQRQDKWNGFIQWCAQNGASVEKFDVKKVSDEGEYGLFANSQFEKNDILLQIPRKLFLSNESALLDTKLAQFVQDPLFKHMPNLILAFYLMIEYTKLNSFWAPYLQILPSTYSTILYLTHDELIQMKGSPLLEEVIKIKRNVARQYAYFSMKLDTLNSKNKIPLSTFTFEFYRWALSTVMTRQNSVPCKSDNDKWTLTLIPLWDLCNHRNGNLCTDFNTENDSLVFYSMNELKPGDEIFNYYGDRKNSDFFLHNGFVYEDHSNDSIRIQIGLSRGDPLYSLKNALCQKIELLPTEFELGHNSKPLNRRLLAFIRIFLLGKEQLEKWIALEEAQKLYENECNELIYLDEKVKQFLLMRCTLLLRKYVQVNKYLNTNVEKMVRCEKNILQSYLT</sequence>
<dbReference type="InterPro" id="IPR001214">
    <property type="entry name" value="SET_dom"/>
</dbReference>
<dbReference type="InterPro" id="IPR014033">
    <property type="entry name" value="Arginase"/>
</dbReference>
<keyword evidence="9" id="KW-0009">Actin-binding</keyword>
<keyword evidence="13" id="KW-0489">Methyltransferase</keyword>
<dbReference type="GO" id="GO:0005829">
    <property type="term" value="C:cytosol"/>
    <property type="evidence" value="ECO:0007669"/>
    <property type="project" value="TreeGrafter"/>
</dbReference>
<comment type="similarity">
    <text evidence="13">Belongs to the class V-like SAM-binding methyltransferase superfamily. SETD3 actin-histidine methyltransferase family.</text>
</comment>
<dbReference type="PROSITE" id="PS50280">
    <property type="entry name" value="SET"/>
    <property type="match status" value="1"/>
</dbReference>
<dbReference type="PANTHER" id="PTHR43782:SF3">
    <property type="entry name" value="ARGINASE"/>
    <property type="match status" value="1"/>
</dbReference>
<evidence type="ECO:0000256" key="12">
    <source>
        <dbReference type="PROSITE-ProRule" id="PRU00742"/>
    </source>
</evidence>
<dbReference type="InterPro" id="IPR036464">
    <property type="entry name" value="Rubisco_LSMT_subst-bd_sf"/>
</dbReference>
<evidence type="ECO:0000256" key="1">
    <source>
        <dbReference type="ARBA" id="ARBA00001936"/>
    </source>
</evidence>
<comment type="similarity">
    <text evidence="12">Belongs to the arginase family.</text>
</comment>
<dbReference type="PROSITE" id="PS51409">
    <property type="entry name" value="ARGINASE_2"/>
    <property type="match status" value="1"/>
</dbReference>
<evidence type="ECO:0000256" key="7">
    <source>
        <dbReference type="ARBA" id="ARBA00022723"/>
    </source>
</evidence>
<dbReference type="SUPFAM" id="SSF52768">
    <property type="entry name" value="Arginase/deacetylase"/>
    <property type="match status" value="1"/>
</dbReference>
<dbReference type="Gene3D" id="3.40.800.10">
    <property type="entry name" value="Ureohydrolase domain"/>
    <property type="match status" value="1"/>
</dbReference>
<dbReference type="PRINTS" id="PR00116">
    <property type="entry name" value="ARGINASE"/>
</dbReference>
<reference evidence="15" key="1">
    <citation type="submission" date="2022-12" db="EMBL/GenBank/DDBJ databases">
        <title>Genome assemblies of Blomia tropicalis.</title>
        <authorList>
            <person name="Cui Y."/>
        </authorList>
    </citation>
    <scope>NUCLEOTIDE SEQUENCE</scope>
    <source>
        <tissue evidence="15">Adult mites</tissue>
    </source>
</reference>
<gene>
    <name evidence="15" type="ORF">RDWZM_009350</name>
</gene>
<evidence type="ECO:0000313" key="16">
    <source>
        <dbReference type="Proteomes" id="UP001142055"/>
    </source>
</evidence>